<evidence type="ECO:0000256" key="10">
    <source>
        <dbReference type="ARBA" id="ARBA00030003"/>
    </source>
</evidence>
<keyword evidence="9 15" id="KW-0413">Isomerase</keyword>
<protein>
    <recommendedName>
        <fullName evidence="3">DNA topoisomerase</fullName>
        <ecNumber evidence="3">5.6.2.1</ecNumber>
    </recommendedName>
    <alternativeName>
        <fullName evidence="13">Omega-protein</fullName>
    </alternativeName>
    <alternativeName>
        <fullName evidence="12">Relaxing enzyme</fullName>
    </alternativeName>
    <alternativeName>
        <fullName evidence="10">Swivelase</fullName>
    </alternativeName>
    <alternativeName>
        <fullName evidence="11">Untwisting enzyme</fullName>
    </alternativeName>
</protein>
<evidence type="ECO:0000313" key="15">
    <source>
        <dbReference type="EMBL" id="OGL43471.1"/>
    </source>
</evidence>
<keyword evidence="7" id="KW-0799">Topoisomerase</keyword>
<dbReference type="NCBIfam" id="TIGR01051">
    <property type="entry name" value="topA_bact"/>
    <property type="match status" value="1"/>
</dbReference>
<evidence type="ECO:0000256" key="8">
    <source>
        <dbReference type="ARBA" id="ARBA00023125"/>
    </source>
</evidence>
<dbReference type="InterPro" id="IPR013497">
    <property type="entry name" value="Topo_IA_cen"/>
</dbReference>
<dbReference type="InterPro" id="IPR013498">
    <property type="entry name" value="Topo_IA_Znf"/>
</dbReference>
<dbReference type="InterPro" id="IPR013824">
    <property type="entry name" value="Topo_IA_cen_sub1"/>
</dbReference>
<dbReference type="InterPro" id="IPR023405">
    <property type="entry name" value="Topo_IA_core_domain"/>
</dbReference>
<comment type="similarity">
    <text evidence="2">Belongs to the type IA topoisomerase family.</text>
</comment>
<dbReference type="GO" id="GO:0003917">
    <property type="term" value="F:DNA topoisomerase type I (single strand cut, ATP-independent) activity"/>
    <property type="evidence" value="ECO:0007669"/>
    <property type="project" value="UniProtKB-EC"/>
</dbReference>
<evidence type="ECO:0000256" key="5">
    <source>
        <dbReference type="ARBA" id="ARBA00022771"/>
    </source>
</evidence>
<dbReference type="GO" id="GO:0008270">
    <property type="term" value="F:zinc ion binding"/>
    <property type="evidence" value="ECO:0007669"/>
    <property type="project" value="UniProtKB-KW"/>
</dbReference>
<dbReference type="PROSITE" id="PS52039">
    <property type="entry name" value="TOPO_IA_2"/>
    <property type="match status" value="1"/>
</dbReference>
<dbReference type="Gene3D" id="2.70.20.10">
    <property type="entry name" value="Topoisomerase I, domain 3"/>
    <property type="match status" value="1"/>
</dbReference>
<evidence type="ECO:0000256" key="3">
    <source>
        <dbReference type="ARBA" id="ARBA00012891"/>
    </source>
</evidence>
<evidence type="ECO:0000256" key="12">
    <source>
        <dbReference type="ARBA" id="ARBA00032235"/>
    </source>
</evidence>
<evidence type="ECO:0000256" key="1">
    <source>
        <dbReference type="ARBA" id="ARBA00000213"/>
    </source>
</evidence>
<dbReference type="PRINTS" id="PR00417">
    <property type="entry name" value="PRTPISMRASEI"/>
</dbReference>
<evidence type="ECO:0000256" key="9">
    <source>
        <dbReference type="ARBA" id="ARBA00023235"/>
    </source>
</evidence>
<dbReference type="Gene3D" id="3.30.65.10">
    <property type="entry name" value="Bacterial Topoisomerase I, domain 1"/>
    <property type="match status" value="4"/>
</dbReference>
<feature type="non-terminal residue" evidence="15">
    <location>
        <position position="1"/>
    </location>
</feature>
<keyword evidence="4" id="KW-0479">Metal-binding</keyword>
<dbReference type="EMBL" id="MGDD01000274">
    <property type="protein sequence ID" value="OGL43471.1"/>
    <property type="molecule type" value="Genomic_DNA"/>
</dbReference>
<gene>
    <name evidence="15" type="ORF">A2161_13695</name>
</gene>
<keyword evidence="5" id="KW-0863">Zinc-finger</keyword>
<dbReference type="InterPro" id="IPR003601">
    <property type="entry name" value="Topo_IA_2"/>
</dbReference>
<dbReference type="PANTHER" id="PTHR42785">
    <property type="entry name" value="DNA TOPOISOMERASE, TYPE IA, CORE"/>
    <property type="match status" value="1"/>
</dbReference>
<evidence type="ECO:0000256" key="13">
    <source>
        <dbReference type="ARBA" id="ARBA00032877"/>
    </source>
</evidence>
<comment type="caution">
    <text evidence="15">The sequence shown here is derived from an EMBL/GenBank/DDBJ whole genome shotgun (WGS) entry which is preliminary data.</text>
</comment>
<dbReference type="Pfam" id="PF01396">
    <property type="entry name" value="Zn_ribbon_Top1"/>
    <property type="match status" value="4"/>
</dbReference>
<evidence type="ECO:0000259" key="14">
    <source>
        <dbReference type="PROSITE" id="PS52039"/>
    </source>
</evidence>
<evidence type="ECO:0000256" key="4">
    <source>
        <dbReference type="ARBA" id="ARBA00022723"/>
    </source>
</evidence>
<feature type="domain" description="Topo IA-type catalytic" evidence="14">
    <location>
        <begin position="4"/>
        <end position="445"/>
    </location>
</feature>
<evidence type="ECO:0000256" key="2">
    <source>
        <dbReference type="ARBA" id="ARBA00009446"/>
    </source>
</evidence>
<dbReference type="SMART" id="SM00437">
    <property type="entry name" value="TOP1Ac"/>
    <property type="match status" value="1"/>
</dbReference>
<keyword evidence="6" id="KW-0862">Zinc</keyword>
<accession>A0A1F7RPS9</accession>
<dbReference type="InterPro" id="IPR013825">
    <property type="entry name" value="Topo_IA_cen_sub2"/>
</dbReference>
<dbReference type="InterPro" id="IPR013826">
    <property type="entry name" value="Topo_IA_cen_sub3"/>
</dbReference>
<reference evidence="15 16" key="1">
    <citation type="journal article" date="2016" name="Nat. Commun.">
        <title>Thousands of microbial genomes shed light on interconnected biogeochemical processes in an aquifer system.</title>
        <authorList>
            <person name="Anantharaman K."/>
            <person name="Brown C.T."/>
            <person name="Hug L.A."/>
            <person name="Sharon I."/>
            <person name="Castelle C.J."/>
            <person name="Probst A.J."/>
            <person name="Thomas B.C."/>
            <person name="Singh A."/>
            <person name="Wilkins M.J."/>
            <person name="Karaoz U."/>
            <person name="Brodie E.L."/>
            <person name="Williams K.H."/>
            <person name="Hubbard S.S."/>
            <person name="Banfield J.F."/>
        </authorList>
    </citation>
    <scope>NUCLEOTIDE SEQUENCE [LARGE SCALE GENOMIC DNA]</scope>
</reference>
<sequence>SRINIQKVNAQQARRILDRIVGYTLSPILWKRHYPGLSAGRVQSVALRIICDREKDIRAFKPEEYWTITSLLAGSVPPEFYARLSKIKGKIAKINNGEDATRIVNESRQHPFIVDNVIKREKQKRALPPFITSTLQQEAFRRFRYSSKKTMSIAQQLYEGIEVGNEGSVGLITYHRTDSTRISNEALQTVRQFIQSKFGADYLPSKPNFFKNKKGIQDAHEAIRPSRIDLTPESIKNSLSDDAWKLYQIIWQRFVASQMLPAIFDETIIQIKNGDCIFEATGEVLKFPSFLVIYQELEEEKEEKNEDTTETPEKIKISKLPLVAKNDILELKNIIPKQNFTKPLPRYSEALLIKELERLGIGRPSTYVSIISKIKDRHYTETFKGRFIPTELGIQVTDFLTEQFPDVLDIKFTAAMEDNLDGIEEGNSEWIQILHNFYETFKIDLDKTKEYVKNNKVTSVPTEFSCSNCGKQMVLKWGKNGQFLACSGYPQCQTTMDFKRDENGKIIPNSIEIEEDTCDKCGAKMVVKRGKFGPFLACSAYPECKNTRNINVSSKPQPAETEMKCEKCGSDMILRTSNRGQFWGCSKYPKCKNIKPFSMGIPCPIPDCSGKIVMRTARGRVFYGCSEYPGCTFTTAHKPIAKKCPLCNYPLLVEKADKDGNIKIVCLQKKCDYEEKFEN</sequence>
<evidence type="ECO:0000313" key="16">
    <source>
        <dbReference type="Proteomes" id="UP000179266"/>
    </source>
</evidence>
<dbReference type="InterPro" id="IPR000380">
    <property type="entry name" value="Topo_IA"/>
</dbReference>
<evidence type="ECO:0000256" key="11">
    <source>
        <dbReference type="ARBA" id="ARBA00031985"/>
    </source>
</evidence>
<dbReference type="Proteomes" id="UP000179266">
    <property type="component" value="Unassembled WGS sequence"/>
</dbReference>
<dbReference type="Gene3D" id="1.10.290.10">
    <property type="entry name" value="Topoisomerase I, domain 4"/>
    <property type="match status" value="1"/>
</dbReference>
<dbReference type="SMART" id="SM00436">
    <property type="entry name" value="TOP1Bc"/>
    <property type="match status" value="1"/>
</dbReference>
<organism evidence="15 16">
    <name type="scientific">Candidatus Schekmanbacteria bacterium RBG_13_48_7</name>
    <dbReference type="NCBI Taxonomy" id="1817878"/>
    <lineage>
        <taxon>Bacteria</taxon>
        <taxon>Candidatus Schekmaniibacteriota</taxon>
    </lineage>
</organism>
<keyword evidence="8" id="KW-0238">DNA-binding</keyword>
<dbReference type="AlphaFoldDB" id="A0A1F7RPS9"/>
<dbReference type="EC" id="5.6.2.1" evidence="3"/>
<dbReference type="PROSITE" id="PS00396">
    <property type="entry name" value="TOPO_IA_1"/>
    <property type="match status" value="1"/>
</dbReference>
<dbReference type="CDD" id="cd00186">
    <property type="entry name" value="TOP1Ac"/>
    <property type="match status" value="1"/>
</dbReference>
<dbReference type="InterPro" id="IPR005733">
    <property type="entry name" value="TopoI_bac-type"/>
</dbReference>
<evidence type="ECO:0000256" key="6">
    <source>
        <dbReference type="ARBA" id="ARBA00022833"/>
    </source>
</evidence>
<dbReference type="Gene3D" id="1.10.460.10">
    <property type="entry name" value="Topoisomerase I, domain 2"/>
    <property type="match status" value="1"/>
</dbReference>
<dbReference type="InterPro" id="IPR023406">
    <property type="entry name" value="Topo_IA_AS"/>
</dbReference>
<dbReference type="GO" id="GO:0003677">
    <property type="term" value="F:DNA binding"/>
    <property type="evidence" value="ECO:0007669"/>
    <property type="project" value="UniProtKB-KW"/>
</dbReference>
<evidence type="ECO:0000256" key="7">
    <source>
        <dbReference type="ARBA" id="ARBA00023029"/>
    </source>
</evidence>
<dbReference type="PANTHER" id="PTHR42785:SF1">
    <property type="entry name" value="DNA TOPOISOMERASE"/>
    <property type="match status" value="1"/>
</dbReference>
<comment type="catalytic activity">
    <reaction evidence="1">
        <text>ATP-independent breakage of single-stranded DNA, followed by passage and rejoining.</text>
        <dbReference type="EC" id="5.6.2.1"/>
    </reaction>
</comment>
<dbReference type="GO" id="GO:0006265">
    <property type="term" value="P:DNA topological change"/>
    <property type="evidence" value="ECO:0007669"/>
    <property type="project" value="InterPro"/>
</dbReference>
<dbReference type="SUPFAM" id="SSF57783">
    <property type="entry name" value="Zinc beta-ribbon"/>
    <property type="match status" value="3"/>
</dbReference>
<dbReference type="Pfam" id="PF01131">
    <property type="entry name" value="Topoisom_bac"/>
    <property type="match status" value="1"/>
</dbReference>
<dbReference type="SUPFAM" id="SSF56712">
    <property type="entry name" value="Prokaryotic type I DNA topoisomerase"/>
    <property type="match status" value="1"/>
</dbReference>
<name>A0A1F7RPS9_9BACT</name>
<dbReference type="GO" id="GO:0005694">
    <property type="term" value="C:chromosome"/>
    <property type="evidence" value="ECO:0007669"/>
    <property type="project" value="InterPro"/>
</dbReference>
<dbReference type="InterPro" id="IPR003602">
    <property type="entry name" value="Topo_IA_DNA-bd_dom"/>
</dbReference>
<proteinExistence type="inferred from homology"/>